<dbReference type="eggNOG" id="ENOG502QT8X">
    <property type="taxonomic scope" value="Eukaryota"/>
</dbReference>
<evidence type="ECO:0000313" key="2">
    <source>
        <dbReference type="Proteomes" id="UP000001070"/>
    </source>
</evidence>
<sequence>MKSNRDSKLLINTNINLISIPPSSRASFKNDGLEQLKAGASMVHYSEHIVEEILAEMFAERRGHFPETSSSCEKDQVNMAQHATEQHVDRRLKYWREMLLKRRRMQKRVEIQTGKSPEEVLFNRRSTLESRNKETVLRIMDYAERLQPENLVTKPVSQLKEIENRCAYLGPIKETWPQAEQLGVKNVEIIGLPSVIQTELLGSEAANRKLQHSWMKSDVLDGRISERFDDVRQVIEFFPDLDKLQVTGRSIEQLRPIQRTVLLKEEHLVTVTTSSDEMCSEEQYCEGWTEPLVSELEPTSVPEPPELGLSVNGKDYIVYEKGFTECLDMLTKFKCDPFQRRIKLVLKLKNIGKQMLSFSWTQGVYYYNCGKLLLAQDNEFHFDTDNFRLKCGESYNLMVMYQPRKVSMAVELWRLQVEPRIFCGKQESLQLRFHGRCTPPKEYMARLKELHSVAMCKANIIVMKELTTHLAEIVPLIEPPPACCPYDRAIDVRELFNSLNPGYNCIRFDDLEVLKGMHKQLKKPREPHWDFRLDTIKMLIMRIESFDRREEMFASLMVLLEPLFGPAPSLEYLSQLDTQKQRTRFIFVRGVICNGIEEWEDLVFTTEESFYKPELQRYYMHLLEEAEEEDVVEGIPRSKMKLSSNLDVEELADHFDEKAHTAVFRKLIHSKFFRDALYMQTYSHLCNIAENVVSVIESTDVVPT</sequence>
<dbReference type="KEGG" id="dgr:6560038"/>
<dbReference type="PANTHER" id="PTHR48421:SF1">
    <property type="entry name" value="MYCBP-ASSOCIATED PROTEIN"/>
    <property type="match status" value="1"/>
</dbReference>
<dbReference type="OrthoDB" id="10263316at2759"/>
<dbReference type="InterPro" id="IPR032707">
    <property type="entry name" value="MYCBPAP"/>
</dbReference>
<evidence type="ECO:0000313" key="1">
    <source>
        <dbReference type="EMBL" id="EDW01585.1"/>
    </source>
</evidence>
<dbReference type="Proteomes" id="UP000001070">
    <property type="component" value="Unassembled WGS sequence"/>
</dbReference>
<dbReference type="HOGENOM" id="CLU_026465_0_0_1"/>
<accession>B4J402</accession>
<dbReference type="PANTHER" id="PTHR48421">
    <property type="entry name" value="MYCBP-ASSOCIATED PROTEIN"/>
    <property type="match status" value="1"/>
</dbReference>
<reference evidence="1 2" key="1">
    <citation type="journal article" date="2007" name="Nature">
        <title>Evolution of genes and genomes on the Drosophila phylogeny.</title>
        <authorList>
            <consortium name="Drosophila 12 Genomes Consortium"/>
            <person name="Clark A.G."/>
            <person name="Eisen M.B."/>
            <person name="Smith D.R."/>
            <person name="Bergman C.M."/>
            <person name="Oliver B."/>
            <person name="Markow T.A."/>
            <person name="Kaufman T.C."/>
            <person name="Kellis M."/>
            <person name="Gelbart W."/>
            <person name="Iyer V.N."/>
            <person name="Pollard D.A."/>
            <person name="Sackton T.B."/>
            <person name="Larracuente A.M."/>
            <person name="Singh N.D."/>
            <person name="Abad J.P."/>
            <person name="Abt D.N."/>
            <person name="Adryan B."/>
            <person name="Aguade M."/>
            <person name="Akashi H."/>
            <person name="Anderson W.W."/>
            <person name="Aquadro C.F."/>
            <person name="Ardell D.H."/>
            <person name="Arguello R."/>
            <person name="Artieri C.G."/>
            <person name="Barbash D.A."/>
            <person name="Barker D."/>
            <person name="Barsanti P."/>
            <person name="Batterham P."/>
            <person name="Batzoglou S."/>
            <person name="Begun D."/>
            <person name="Bhutkar A."/>
            <person name="Blanco E."/>
            <person name="Bosak S.A."/>
            <person name="Bradley R.K."/>
            <person name="Brand A.D."/>
            <person name="Brent M.R."/>
            <person name="Brooks A.N."/>
            <person name="Brown R.H."/>
            <person name="Butlin R.K."/>
            <person name="Caggese C."/>
            <person name="Calvi B.R."/>
            <person name="Bernardo de Carvalho A."/>
            <person name="Caspi A."/>
            <person name="Castrezana S."/>
            <person name="Celniker S.E."/>
            <person name="Chang J.L."/>
            <person name="Chapple C."/>
            <person name="Chatterji S."/>
            <person name="Chinwalla A."/>
            <person name="Civetta A."/>
            <person name="Clifton S.W."/>
            <person name="Comeron J.M."/>
            <person name="Costello J.C."/>
            <person name="Coyne J.A."/>
            <person name="Daub J."/>
            <person name="David R.G."/>
            <person name="Delcher A.L."/>
            <person name="Delehaunty K."/>
            <person name="Do C.B."/>
            <person name="Ebling H."/>
            <person name="Edwards K."/>
            <person name="Eickbush T."/>
            <person name="Evans J.D."/>
            <person name="Filipski A."/>
            <person name="Findeiss S."/>
            <person name="Freyhult E."/>
            <person name="Fulton L."/>
            <person name="Fulton R."/>
            <person name="Garcia A.C."/>
            <person name="Gardiner A."/>
            <person name="Garfield D.A."/>
            <person name="Garvin B.E."/>
            <person name="Gibson G."/>
            <person name="Gilbert D."/>
            <person name="Gnerre S."/>
            <person name="Godfrey J."/>
            <person name="Good R."/>
            <person name="Gotea V."/>
            <person name="Gravely B."/>
            <person name="Greenberg A.J."/>
            <person name="Griffiths-Jones S."/>
            <person name="Gross S."/>
            <person name="Guigo R."/>
            <person name="Gustafson E.A."/>
            <person name="Haerty W."/>
            <person name="Hahn M.W."/>
            <person name="Halligan D.L."/>
            <person name="Halpern A.L."/>
            <person name="Halter G.M."/>
            <person name="Han M.V."/>
            <person name="Heger A."/>
            <person name="Hillier L."/>
            <person name="Hinrichs A.S."/>
            <person name="Holmes I."/>
            <person name="Hoskins R.A."/>
            <person name="Hubisz M.J."/>
            <person name="Hultmark D."/>
            <person name="Huntley M.A."/>
            <person name="Jaffe D.B."/>
            <person name="Jagadeeshan S."/>
            <person name="Jeck W.R."/>
            <person name="Johnson J."/>
            <person name="Jones C.D."/>
            <person name="Jordan W.C."/>
            <person name="Karpen G.H."/>
            <person name="Kataoka E."/>
            <person name="Keightley P.D."/>
            <person name="Kheradpour P."/>
            <person name="Kirkness E.F."/>
            <person name="Koerich L.B."/>
            <person name="Kristiansen K."/>
            <person name="Kudrna D."/>
            <person name="Kulathinal R.J."/>
            <person name="Kumar S."/>
            <person name="Kwok R."/>
            <person name="Lander E."/>
            <person name="Langley C.H."/>
            <person name="Lapoint R."/>
            <person name="Lazzaro B.P."/>
            <person name="Lee S.J."/>
            <person name="Levesque L."/>
            <person name="Li R."/>
            <person name="Lin C.F."/>
            <person name="Lin M.F."/>
            <person name="Lindblad-Toh K."/>
            <person name="Llopart A."/>
            <person name="Long M."/>
            <person name="Low L."/>
            <person name="Lozovsky E."/>
            <person name="Lu J."/>
            <person name="Luo M."/>
            <person name="Machado C.A."/>
            <person name="Makalowski W."/>
            <person name="Marzo M."/>
            <person name="Matsuda M."/>
            <person name="Matzkin L."/>
            <person name="McAllister B."/>
            <person name="McBride C.S."/>
            <person name="McKernan B."/>
            <person name="McKernan K."/>
            <person name="Mendez-Lago M."/>
            <person name="Minx P."/>
            <person name="Mollenhauer M.U."/>
            <person name="Montooth K."/>
            <person name="Mount S.M."/>
            <person name="Mu X."/>
            <person name="Myers E."/>
            <person name="Negre B."/>
            <person name="Newfeld S."/>
            <person name="Nielsen R."/>
            <person name="Noor M.A."/>
            <person name="O'Grady P."/>
            <person name="Pachter L."/>
            <person name="Papaceit M."/>
            <person name="Parisi M.J."/>
            <person name="Parisi M."/>
            <person name="Parts L."/>
            <person name="Pedersen J.S."/>
            <person name="Pesole G."/>
            <person name="Phillippy A.M."/>
            <person name="Ponting C.P."/>
            <person name="Pop M."/>
            <person name="Porcelli D."/>
            <person name="Powell J.R."/>
            <person name="Prohaska S."/>
            <person name="Pruitt K."/>
            <person name="Puig M."/>
            <person name="Quesneville H."/>
            <person name="Ram K.R."/>
            <person name="Rand D."/>
            <person name="Rasmussen M.D."/>
            <person name="Reed L.K."/>
            <person name="Reenan R."/>
            <person name="Reily A."/>
            <person name="Remington K.A."/>
            <person name="Rieger T.T."/>
            <person name="Ritchie M.G."/>
            <person name="Robin C."/>
            <person name="Rogers Y.H."/>
            <person name="Rohde C."/>
            <person name="Rozas J."/>
            <person name="Rubenfield M.J."/>
            <person name="Ruiz A."/>
            <person name="Russo S."/>
            <person name="Salzberg S.L."/>
            <person name="Sanchez-Gracia A."/>
            <person name="Saranga D.J."/>
            <person name="Sato H."/>
            <person name="Schaeffer S.W."/>
            <person name="Schatz M.C."/>
            <person name="Schlenke T."/>
            <person name="Schwartz R."/>
            <person name="Segarra C."/>
            <person name="Singh R.S."/>
            <person name="Sirot L."/>
            <person name="Sirota M."/>
            <person name="Sisneros N.B."/>
            <person name="Smith C.D."/>
            <person name="Smith T.F."/>
            <person name="Spieth J."/>
            <person name="Stage D.E."/>
            <person name="Stark A."/>
            <person name="Stephan W."/>
            <person name="Strausberg R.L."/>
            <person name="Strempel S."/>
            <person name="Sturgill D."/>
            <person name="Sutton G."/>
            <person name="Sutton G.G."/>
            <person name="Tao W."/>
            <person name="Teichmann S."/>
            <person name="Tobari Y.N."/>
            <person name="Tomimura Y."/>
            <person name="Tsolas J.M."/>
            <person name="Valente V.L."/>
            <person name="Venter E."/>
            <person name="Venter J.C."/>
            <person name="Vicario S."/>
            <person name="Vieira F.G."/>
            <person name="Vilella A.J."/>
            <person name="Villasante A."/>
            <person name="Walenz B."/>
            <person name="Wang J."/>
            <person name="Wasserman M."/>
            <person name="Watts T."/>
            <person name="Wilson D."/>
            <person name="Wilson R.K."/>
            <person name="Wing R.A."/>
            <person name="Wolfner M.F."/>
            <person name="Wong A."/>
            <person name="Wong G.K."/>
            <person name="Wu C.I."/>
            <person name="Wu G."/>
            <person name="Yamamoto D."/>
            <person name="Yang H.P."/>
            <person name="Yang S.P."/>
            <person name="Yorke J.A."/>
            <person name="Yoshida K."/>
            <person name="Zdobnov E."/>
            <person name="Zhang P."/>
            <person name="Zhang Y."/>
            <person name="Zimin A.V."/>
            <person name="Baldwin J."/>
            <person name="Abdouelleil A."/>
            <person name="Abdulkadir J."/>
            <person name="Abebe A."/>
            <person name="Abera B."/>
            <person name="Abreu J."/>
            <person name="Acer S.C."/>
            <person name="Aftuck L."/>
            <person name="Alexander A."/>
            <person name="An P."/>
            <person name="Anderson E."/>
            <person name="Anderson S."/>
            <person name="Arachi H."/>
            <person name="Azer M."/>
            <person name="Bachantsang P."/>
            <person name="Barry A."/>
            <person name="Bayul T."/>
            <person name="Berlin A."/>
            <person name="Bessette D."/>
            <person name="Bloom T."/>
            <person name="Blye J."/>
            <person name="Boguslavskiy L."/>
            <person name="Bonnet C."/>
            <person name="Boukhgalter B."/>
            <person name="Bourzgui I."/>
            <person name="Brown A."/>
            <person name="Cahill P."/>
            <person name="Channer S."/>
            <person name="Cheshatsang Y."/>
            <person name="Chuda L."/>
            <person name="Citroen M."/>
            <person name="Collymore A."/>
            <person name="Cooke P."/>
            <person name="Costello M."/>
            <person name="D'Aco K."/>
            <person name="Daza R."/>
            <person name="De Haan G."/>
            <person name="DeGray S."/>
            <person name="DeMaso C."/>
            <person name="Dhargay N."/>
            <person name="Dooley K."/>
            <person name="Dooley E."/>
            <person name="Doricent M."/>
            <person name="Dorje P."/>
            <person name="Dorjee K."/>
            <person name="Dupes A."/>
            <person name="Elong R."/>
            <person name="Falk J."/>
            <person name="Farina A."/>
            <person name="Faro S."/>
            <person name="Ferguson D."/>
            <person name="Fisher S."/>
            <person name="Foley C.D."/>
            <person name="Franke A."/>
            <person name="Friedrich D."/>
            <person name="Gadbois L."/>
            <person name="Gearin G."/>
            <person name="Gearin C.R."/>
            <person name="Giannoukos G."/>
            <person name="Goode T."/>
            <person name="Graham J."/>
            <person name="Grandbois E."/>
            <person name="Grewal S."/>
            <person name="Gyaltsen K."/>
            <person name="Hafez N."/>
            <person name="Hagos B."/>
            <person name="Hall J."/>
            <person name="Henson C."/>
            <person name="Hollinger A."/>
            <person name="Honan T."/>
            <person name="Huard M.D."/>
            <person name="Hughes L."/>
            <person name="Hurhula B."/>
            <person name="Husby M.E."/>
            <person name="Kamat A."/>
            <person name="Kanga B."/>
            <person name="Kashin S."/>
            <person name="Khazanovich D."/>
            <person name="Kisner P."/>
            <person name="Lance K."/>
            <person name="Lara M."/>
            <person name="Lee W."/>
            <person name="Lennon N."/>
            <person name="Letendre F."/>
            <person name="LeVine R."/>
            <person name="Lipovsky A."/>
            <person name="Liu X."/>
            <person name="Liu J."/>
            <person name="Liu S."/>
            <person name="Lokyitsang T."/>
            <person name="Lokyitsang Y."/>
            <person name="Lubonja R."/>
            <person name="Lui A."/>
            <person name="MacDonald P."/>
            <person name="Magnisalis V."/>
            <person name="Maru K."/>
            <person name="Matthews C."/>
            <person name="McCusker W."/>
            <person name="McDonough S."/>
            <person name="Mehta T."/>
            <person name="Meldrim J."/>
            <person name="Meneus L."/>
            <person name="Mihai O."/>
            <person name="Mihalev A."/>
            <person name="Mihova T."/>
            <person name="Mittelman R."/>
            <person name="Mlenga V."/>
            <person name="Montmayeur A."/>
            <person name="Mulrain L."/>
            <person name="Navidi A."/>
            <person name="Naylor J."/>
            <person name="Negash T."/>
            <person name="Nguyen T."/>
            <person name="Nguyen N."/>
            <person name="Nicol R."/>
            <person name="Norbu C."/>
            <person name="Norbu N."/>
            <person name="Novod N."/>
            <person name="O'Neill B."/>
            <person name="Osman S."/>
            <person name="Markiewicz E."/>
            <person name="Oyono O.L."/>
            <person name="Patti C."/>
            <person name="Phunkhang P."/>
            <person name="Pierre F."/>
            <person name="Priest M."/>
            <person name="Raghuraman S."/>
            <person name="Rege F."/>
            <person name="Reyes R."/>
            <person name="Rise C."/>
            <person name="Rogov P."/>
            <person name="Ross K."/>
            <person name="Ryan E."/>
            <person name="Settipalli S."/>
            <person name="Shea T."/>
            <person name="Sherpa N."/>
            <person name="Shi L."/>
            <person name="Shih D."/>
            <person name="Sparrow T."/>
            <person name="Spaulding J."/>
            <person name="Stalker J."/>
            <person name="Stange-Thomann N."/>
            <person name="Stavropoulos S."/>
            <person name="Stone C."/>
            <person name="Strader C."/>
            <person name="Tesfaye S."/>
            <person name="Thomson T."/>
            <person name="Thoulutsang Y."/>
            <person name="Thoulutsang D."/>
            <person name="Topham K."/>
            <person name="Topping I."/>
            <person name="Tsamla T."/>
            <person name="Vassiliev H."/>
            <person name="Vo A."/>
            <person name="Wangchuk T."/>
            <person name="Wangdi T."/>
            <person name="Weiand M."/>
            <person name="Wilkinson J."/>
            <person name="Wilson A."/>
            <person name="Yadav S."/>
            <person name="Young G."/>
            <person name="Yu Q."/>
            <person name="Zembek L."/>
            <person name="Zhong D."/>
            <person name="Zimmer A."/>
            <person name="Zwirko Z."/>
            <person name="Jaffe D.B."/>
            <person name="Alvarez P."/>
            <person name="Brockman W."/>
            <person name="Butler J."/>
            <person name="Chin C."/>
            <person name="Gnerre S."/>
            <person name="Grabherr M."/>
            <person name="Kleber M."/>
            <person name="Mauceli E."/>
            <person name="MacCallum I."/>
        </authorList>
    </citation>
    <scope>NUCLEOTIDE SEQUENCE [LARGE SCALE GENOMIC DNA]</scope>
    <source>
        <strain evidence="2">Tucson 15287-2541.00</strain>
    </source>
</reference>
<dbReference type="PhylomeDB" id="B4J402"/>
<dbReference type="OMA" id="QPRKVSM"/>
<dbReference type="STRING" id="7222.B4J402"/>
<dbReference type="Pfam" id="PF14646">
    <property type="entry name" value="MYCBPAP"/>
    <property type="match status" value="1"/>
</dbReference>
<organism evidence="2">
    <name type="scientific">Drosophila grimshawi</name>
    <name type="common">Hawaiian fruit fly</name>
    <name type="synonym">Idiomyia grimshawi</name>
    <dbReference type="NCBI Taxonomy" id="7222"/>
    <lineage>
        <taxon>Eukaryota</taxon>
        <taxon>Metazoa</taxon>
        <taxon>Ecdysozoa</taxon>
        <taxon>Arthropoda</taxon>
        <taxon>Hexapoda</taxon>
        <taxon>Insecta</taxon>
        <taxon>Pterygota</taxon>
        <taxon>Neoptera</taxon>
        <taxon>Endopterygota</taxon>
        <taxon>Diptera</taxon>
        <taxon>Brachycera</taxon>
        <taxon>Muscomorpha</taxon>
        <taxon>Ephydroidea</taxon>
        <taxon>Drosophilidae</taxon>
        <taxon>Drosophila</taxon>
        <taxon>Hawaiian Drosophila</taxon>
    </lineage>
</organism>
<name>B4J402_DROGR</name>
<protein>
    <submittedName>
        <fullName evidence="1">GH21521</fullName>
    </submittedName>
</protein>
<keyword evidence="2" id="KW-1185">Reference proteome</keyword>
<proteinExistence type="predicted"/>
<dbReference type="InParanoid" id="B4J402"/>
<dbReference type="AlphaFoldDB" id="B4J402"/>
<gene>
    <name evidence="1" type="primary">Dgri\GH21521</name>
    <name evidence="1" type="ORF">Dgri_GH21521</name>
</gene>
<dbReference type="EMBL" id="CH916367">
    <property type="protein sequence ID" value="EDW01585.1"/>
    <property type="molecule type" value="Genomic_DNA"/>
</dbReference>